<keyword evidence="3 8" id="KW-0808">Transferase</keyword>
<gene>
    <name evidence="8" type="ORF">PL9214500187</name>
</gene>
<dbReference type="RefSeq" id="WP_072719628.1">
    <property type="nucleotide sequence ID" value="NZ_LN889802.1"/>
</dbReference>
<keyword evidence="2 8" id="KW-0328">Glycosyltransferase</keyword>
<evidence type="ECO:0000256" key="5">
    <source>
        <dbReference type="ARBA" id="ARBA00022989"/>
    </source>
</evidence>
<keyword evidence="6 7" id="KW-0472">Membrane</keyword>
<dbReference type="GO" id="GO:0016760">
    <property type="term" value="F:cellulose synthase (UDP-forming) activity"/>
    <property type="evidence" value="ECO:0007669"/>
    <property type="project" value="UniProtKB-EC"/>
</dbReference>
<evidence type="ECO:0000313" key="8">
    <source>
        <dbReference type="EMBL" id="CUR32940.1"/>
    </source>
</evidence>
<evidence type="ECO:0000256" key="3">
    <source>
        <dbReference type="ARBA" id="ARBA00022679"/>
    </source>
</evidence>
<protein>
    <submittedName>
        <fullName evidence="8">Cellulose synthase (UDP-forming)</fullName>
        <ecNumber evidence="8">2.4.1.12</ecNumber>
    </submittedName>
</protein>
<dbReference type="SUPFAM" id="SSF53448">
    <property type="entry name" value="Nucleotide-diphospho-sugar transferases"/>
    <property type="match status" value="1"/>
</dbReference>
<evidence type="ECO:0000256" key="7">
    <source>
        <dbReference type="SAM" id="Phobius"/>
    </source>
</evidence>
<evidence type="ECO:0000313" key="9">
    <source>
        <dbReference type="Proteomes" id="UP000184315"/>
    </source>
</evidence>
<sequence>MTFGFSSQRLKRLILLGYPLPQTTTLVFLGLVTLITVLSLAWLNGEPNITKFFNLLCNFQNNPPWWSEVPELSPKYLLLPTLIFSGIAAIIIKVSPQPQTWTRALIISINLAIILRYLLWRGITTLNLTHPVAGILSLGLFLAELLMLLLSSLQLYLSLKIKDNKSEVNPLAKDIIETRYTPSVDIFIPSYDEPEFIIKRTIIGCQALDYPHKKIYLLDDTRRPEIKKLAKTLGCQYITRVDNLYAKAGNLNHALMQTKGELIVVFDADFIPTKNFINRTIGFFQDSQIALVQTPQTYYNFDPIARNLGLENQLLPDEEQFYRQLELIKNSVGSTVCSGTSFVVRRSALESIGGFVTESICEDYFTGIQLTAKGYRLVYLNEKLSAGLAAENINAHLTQRERWGQGTLQAFFIKSNPLTIPGLTLVQRLAHLEGLASWFMFGLRIYLLIMPLIYAFFNILPVQASLDEWLYFFTPIYFFQMITFSWLNYHSRSFIFNEICSIQHCFQLGLMVFNTILNPFNQGFKVTPKGIIQDRYNWNHNLALPLIGFWILTALAVLKITILGTPEIDEINTESGISLGIIWGVYNLIIITLSILMTIDAPKPDHYDWFELRRVVQIQIQNQTLWGITTQVSEAGAEIDITTQYPLDFSTQQTIKLDWVEENLSLQGHIKTFDYKGDNLTLQVEFEAVSLSQYRQLIELLFCRPGQWKNQKVPGELRSLFLVFRALIKPRFLFDKKPKIKAMKVSQF</sequence>
<dbReference type="PANTHER" id="PTHR43867">
    <property type="entry name" value="CELLULOSE SYNTHASE CATALYTIC SUBUNIT A [UDP-FORMING]"/>
    <property type="match status" value="1"/>
</dbReference>
<dbReference type="InterPro" id="IPR003919">
    <property type="entry name" value="Cell_synth_A"/>
</dbReference>
<dbReference type="Pfam" id="PF13641">
    <property type="entry name" value="Glyco_tranf_2_3"/>
    <property type="match status" value="1"/>
</dbReference>
<evidence type="ECO:0000256" key="1">
    <source>
        <dbReference type="ARBA" id="ARBA00004141"/>
    </source>
</evidence>
<evidence type="ECO:0000256" key="2">
    <source>
        <dbReference type="ARBA" id="ARBA00022676"/>
    </source>
</evidence>
<feature type="transmembrane region" description="Helical" evidence="7">
    <location>
        <begin position="101"/>
        <end position="120"/>
    </location>
</feature>
<accession>A0A1J1LLX3</accession>
<dbReference type="EMBL" id="CZDF01000156">
    <property type="protein sequence ID" value="CUR32940.1"/>
    <property type="molecule type" value="Genomic_DNA"/>
</dbReference>
<feature type="transmembrane region" description="Helical" evidence="7">
    <location>
        <begin position="20"/>
        <end position="43"/>
    </location>
</feature>
<dbReference type="STRING" id="671072.PL9214500187"/>
<keyword evidence="4 7" id="KW-0812">Transmembrane</keyword>
<dbReference type="InterPro" id="IPR050321">
    <property type="entry name" value="Glycosyltr_2/OpgH_subfam"/>
</dbReference>
<feature type="transmembrane region" description="Helical" evidence="7">
    <location>
        <begin position="132"/>
        <end position="157"/>
    </location>
</feature>
<dbReference type="GO" id="GO:0006011">
    <property type="term" value="P:UDP-alpha-D-glucose metabolic process"/>
    <property type="evidence" value="ECO:0007669"/>
    <property type="project" value="InterPro"/>
</dbReference>
<feature type="transmembrane region" description="Helical" evidence="7">
    <location>
        <begin position="76"/>
        <end position="94"/>
    </location>
</feature>
<name>A0A1J1LLX3_9CYAN</name>
<feature type="transmembrane region" description="Helical" evidence="7">
    <location>
        <begin position="576"/>
        <end position="599"/>
    </location>
</feature>
<dbReference type="Proteomes" id="UP000184315">
    <property type="component" value="Unassembled WGS sequence"/>
</dbReference>
<keyword evidence="9" id="KW-1185">Reference proteome</keyword>
<dbReference type="Gene3D" id="3.90.550.10">
    <property type="entry name" value="Spore Coat Polysaccharide Biosynthesis Protein SpsA, Chain A"/>
    <property type="match status" value="1"/>
</dbReference>
<dbReference type="GO" id="GO:0005886">
    <property type="term" value="C:plasma membrane"/>
    <property type="evidence" value="ECO:0007669"/>
    <property type="project" value="TreeGrafter"/>
</dbReference>
<feature type="transmembrane region" description="Helical" evidence="7">
    <location>
        <begin position="435"/>
        <end position="457"/>
    </location>
</feature>
<keyword evidence="5 7" id="KW-1133">Transmembrane helix</keyword>
<dbReference type="PRINTS" id="PR01439">
    <property type="entry name" value="CELLSNTHASEA"/>
</dbReference>
<dbReference type="PANTHER" id="PTHR43867:SF2">
    <property type="entry name" value="CELLULOSE SYNTHASE CATALYTIC SUBUNIT A [UDP-FORMING]"/>
    <property type="match status" value="1"/>
</dbReference>
<reference evidence="9" key="1">
    <citation type="submission" date="2015-10" db="EMBL/GenBank/DDBJ databases">
        <authorList>
            <person name="Regsiter A."/>
            <person name="william w."/>
        </authorList>
    </citation>
    <scope>NUCLEOTIDE SEQUENCE [LARGE SCALE GENOMIC DNA]</scope>
</reference>
<dbReference type="GO" id="GO:0035438">
    <property type="term" value="F:cyclic-di-GMP binding"/>
    <property type="evidence" value="ECO:0007669"/>
    <property type="project" value="InterPro"/>
</dbReference>
<dbReference type="AlphaFoldDB" id="A0A1J1LLX3"/>
<evidence type="ECO:0000256" key="6">
    <source>
        <dbReference type="ARBA" id="ARBA00023136"/>
    </source>
</evidence>
<dbReference type="EC" id="2.4.1.12" evidence="8"/>
<organism evidence="8 9">
    <name type="scientific">Planktothrix tepida PCC 9214</name>
    <dbReference type="NCBI Taxonomy" id="671072"/>
    <lineage>
        <taxon>Bacteria</taxon>
        <taxon>Bacillati</taxon>
        <taxon>Cyanobacteriota</taxon>
        <taxon>Cyanophyceae</taxon>
        <taxon>Oscillatoriophycideae</taxon>
        <taxon>Oscillatoriales</taxon>
        <taxon>Microcoleaceae</taxon>
        <taxon>Planktothrix</taxon>
    </lineage>
</organism>
<evidence type="ECO:0000256" key="4">
    <source>
        <dbReference type="ARBA" id="ARBA00022692"/>
    </source>
</evidence>
<proteinExistence type="predicted"/>
<dbReference type="CDD" id="cd06421">
    <property type="entry name" value="CESA_CelA_like"/>
    <property type="match status" value="1"/>
</dbReference>
<dbReference type="OrthoDB" id="9766299at2"/>
<dbReference type="InterPro" id="IPR029044">
    <property type="entry name" value="Nucleotide-diphossugar_trans"/>
</dbReference>
<comment type="subcellular location">
    <subcellularLocation>
        <location evidence="1">Membrane</location>
        <topology evidence="1">Multi-pass membrane protein</topology>
    </subcellularLocation>
</comment>
<feature type="transmembrane region" description="Helical" evidence="7">
    <location>
        <begin position="469"/>
        <end position="489"/>
    </location>
</feature>
<feature type="transmembrane region" description="Helical" evidence="7">
    <location>
        <begin position="542"/>
        <end position="564"/>
    </location>
</feature>